<dbReference type="AlphaFoldDB" id="A0A975YIH4"/>
<dbReference type="CDD" id="cd00567">
    <property type="entry name" value="ACAD"/>
    <property type="match status" value="1"/>
</dbReference>
<dbReference type="Pfam" id="PF02771">
    <property type="entry name" value="Acyl-CoA_dh_N"/>
    <property type="match status" value="1"/>
</dbReference>
<dbReference type="PANTHER" id="PTHR43884">
    <property type="entry name" value="ACYL-COA DEHYDROGENASE"/>
    <property type="match status" value="1"/>
</dbReference>
<dbReference type="Proteomes" id="UP000694001">
    <property type="component" value="Chromosome"/>
</dbReference>
<dbReference type="InterPro" id="IPR009075">
    <property type="entry name" value="AcylCo_DH/oxidase_C"/>
</dbReference>
<dbReference type="GO" id="GO:0003995">
    <property type="term" value="F:acyl-CoA dehydrogenase activity"/>
    <property type="evidence" value="ECO:0007669"/>
    <property type="project" value="TreeGrafter"/>
</dbReference>
<dbReference type="Pfam" id="PF00441">
    <property type="entry name" value="Acyl-CoA_dh_1"/>
    <property type="match status" value="1"/>
</dbReference>
<proteinExistence type="predicted"/>
<accession>A0A975YIH4</accession>
<dbReference type="KEGG" id="elio:KO353_08520"/>
<evidence type="ECO:0000313" key="6">
    <source>
        <dbReference type="EMBL" id="QXM23392.1"/>
    </source>
</evidence>
<sequence length="365" mass="37732">MTVIDADRAEGLRLLRESAGAISPRGGSLAAVRALRDSETGFDRAVLAEMGGLGWLGLRVPDASGGAGLGVAELCALAEEMGHGLRPEPLVAIATIAAPLVPEPDVLAGRRVLLPAWAERPHTLDPFGDTIATSDEAGVRLSGRKLAVPMAAGADGFLVTAREGETPIVALVERSAPGVALTTASTVDGGHLGTLSLDDAPARRVASDASALVARLLDEASVATAAELLGLMERAFAITLDYLGTRHQFGRPIGSFQALQHRAADLKIQLELARAAVGHAASMCDTDAPAERRAAAVSLAKARASDAAMLITRQAIQLHGAIGYTDEADIGLFLRRAMALATSFGTATAHRRRYAACAPPLDLDA</sequence>
<feature type="domain" description="Acyl-CoA dehydrogenase/oxidase C-terminal" evidence="4">
    <location>
        <begin position="215"/>
        <end position="355"/>
    </location>
</feature>
<evidence type="ECO:0000313" key="7">
    <source>
        <dbReference type="Proteomes" id="UP000694001"/>
    </source>
</evidence>
<evidence type="ECO:0000256" key="1">
    <source>
        <dbReference type="ARBA" id="ARBA00022630"/>
    </source>
</evidence>
<reference evidence="6" key="1">
    <citation type="submission" date="2021-06" db="EMBL/GenBank/DDBJ databases">
        <title>Elioraea tepida, sp. nov., a moderately thermophilic aerobic anoxygenic phototrophic bacterium isolated from an alkaline siliceous hot spring mat community in Yellowstone National Park, WY, USA.</title>
        <authorList>
            <person name="Saini M.K."/>
            <person name="Yoshida S."/>
            <person name="Sebastian A."/>
            <person name="Hirose S."/>
            <person name="Hara E."/>
            <person name="Tamaki H."/>
            <person name="Soulier N.T."/>
            <person name="Albert I."/>
            <person name="Hanada S."/>
            <person name="Bryant D.A."/>
            <person name="Tank M."/>
        </authorList>
    </citation>
    <scope>NUCLEOTIDE SEQUENCE</scope>
    <source>
        <strain evidence="6">MS-P2</strain>
    </source>
</reference>
<keyword evidence="1" id="KW-0285">Flavoprotein</keyword>
<name>A0A975YIH4_9PROT</name>
<evidence type="ECO:0000259" key="5">
    <source>
        <dbReference type="Pfam" id="PF02771"/>
    </source>
</evidence>
<dbReference type="PANTHER" id="PTHR43884:SF20">
    <property type="entry name" value="ACYL-COA DEHYDROGENASE FADE28"/>
    <property type="match status" value="1"/>
</dbReference>
<dbReference type="EMBL" id="CP076448">
    <property type="protein sequence ID" value="QXM23392.1"/>
    <property type="molecule type" value="Genomic_DNA"/>
</dbReference>
<keyword evidence="7" id="KW-1185">Reference proteome</keyword>
<evidence type="ECO:0000259" key="4">
    <source>
        <dbReference type="Pfam" id="PF00441"/>
    </source>
</evidence>
<organism evidence="6 7">
    <name type="scientific">Elioraea tepida</name>
    <dbReference type="NCBI Taxonomy" id="2843330"/>
    <lineage>
        <taxon>Bacteria</taxon>
        <taxon>Pseudomonadati</taxon>
        <taxon>Pseudomonadota</taxon>
        <taxon>Alphaproteobacteria</taxon>
        <taxon>Acetobacterales</taxon>
        <taxon>Elioraeaceae</taxon>
        <taxon>Elioraea</taxon>
    </lineage>
</organism>
<feature type="domain" description="Acyl-CoA dehydrogenase/oxidase N-terminal" evidence="5">
    <location>
        <begin position="35"/>
        <end position="87"/>
    </location>
</feature>
<evidence type="ECO:0000256" key="3">
    <source>
        <dbReference type="ARBA" id="ARBA00023002"/>
    </source>
</evidence>
<dbReference type="GO" id="GO:0050660">
    <property type="term" value="F:flavin adenine dinucleotide binding"/>
    <property type="evidence" value="ECO:0007669"/>
    <property type="project" value="InterPro"/>
</dbReference>
<dbReference type="InterPro" id="IPR013786">
    <property type="entry name" value="AcylCoA_DH/ox_N"/>
</dbReference>
<evidence type="ECO:0000256" key="2">
    <source>
        <dbReference type="ARBA" id="ARBA00022827"/>
    </source>
</evidence>
<gene>
    <name evidence="6" type="ORF">KO353_08520</name>
</gene>
<dbReference type="RefSeq" id="WP_218284252.1">
    <property type="nucleotide sequence ID" value="NZ_CP076448.1"/>
</dbReference>
<keyword evidence="2" id="KW-0274">FAD</keyword>
<protein>
    <submittedName>
        <fullName evidence="6">Acyl-CoA dehydrogenase family protein</fullName>
    </submittedName>
</protein>
<keyword evidence="3" id="KW-0560">Oxidoreductase</keyword>